<protein>
    <recommendedName>
        <fullName evidence="1">FAR1 domain-containing protein</fullName>
    </recommendedName>
</protein>
<name>A0A9N7NL56_STRHE</name>
<feature type="non-terminal residue" evidence="2">
    <location>
        <position position="1"/>
    </location>
</feature>
<keyword evidence="3" id="KW-1185">Reference proteome</keyword>
<evidence type="ECO:0000313" key="2">
    <source>
        <dbReference type="EMBL" id="CAA0831102.1"/>
    </source>
</evidence>
<evidence type="ECO:0000313" key="3">
    <source>
        <dbReference type="Proteomes" id="UP001153555"/>
    </source>
</evidence>
<comment type="caution">
    <text evidence="2">The sequence shown here is derived from an EMBL/GenBank/DDBJ whole genome shotgun (WGS) entry which is preliminary data.</text>
</comment>
<dbReference type="AlphaFoldDB" id="A0A9N7NL56"/>
<sequence length="265" mass="30425">SITHGECQFQLVISPNSTKYWIPIVKEDIKPKVGLIFETLETGLQYYRNYGANGGFDVRISSNKRFRSGMVRKQLIVCSREGFKPQSRTNNPQGGGVQREHVSKRVGCMARAVFEYDDGKRYKITCFEEKHCHSLTLEAHYLNANRQLNYGHQKFVLNCVKANIGTAKTHRLFKEMVGGYENVGALAADFKNFKRDLMAYMSGADAQLIVQKFLSKQEVYPDITFEYAVDEEKKLSRIFWADQISKRNYLMFGDVVSFDATYNTN</sequence>
<dbReference type="EMBL" id="CACSLK010027831">
    <property type="protein sequence ID" value="CAA0831102.1"/>
    <property type="molecule type" value="Genomic_DNA"/>
</dbReference>
<dbReference type="Pfam" id="PF03101">
    <property type="entry name" value="FAR1"/>
    <property type="match status" value="1"/>
</dbReference>
<dbReference type="InterPro" id="IPR004330">
    <property type="entry name" value="FAR1_DNA_bnd_dom"/>
</dbReference>
<gene>
    <name evidence="2" type="ORF">SHERM_26485</name>
</gene>
<dbReference type="OrthoDB" id="2402896at2759"/>
<dbReference type="Proteomes" id="UP001153555">
    <property type="component" value="Unassembled WGS sequence"/>
</dbReference>
<evidence type="ECO:0000259" key="1">
    <source>
        <dbReference type="Pfam" id="PF03101"/>
    </source>
</evidence>
<organism evidence="2 3">
    <name type="scientific">Striga hermonthica</name>
    <name type="common">Purple witchweed</name>
    <name type="synonym">Buchnera hermonthica</name>
    <dbReference type="NCBI Taxonomy" id="68872"/>
    <lineage>
        <taxon>Eukaryota</taxon>
        <taxon>Viridiplantae</taxon>
        <taxon>Streptophyta</taxon>
        <taxon>Embryophyta</taxon>
        <taxon>Tracheophyta</taxon>
        <taxon>Spermatophyta</taxon>
        <taxon>Magnoliopsida</taxon>
        <taxon>eudicotyledons</taxon>
        <taxon>Gunneridae</taxon>
        <taxon>Pentapetalae</taxon>
        <taxon>asterids</taxon>
        <taxon>lamiids</taxon>
        <taxon>Lamiales</taxon>
        <taxon>Orobanchaceae</taxon>
        <taxon>Buchnereae</taxon>
        <taxon>Striga</taxon>
    </lineage>
</organism>
<accession>A0A9N7NL56</accession>
<feature type="domain" description="FAR1" evidence="1">
    <location>
        <begin position="45"/>
        <end position="136"/>
    </location>
</feature>
<dbReference type="PANTHER" id="PTHR47718">
    <property type="entry name" value="OS01G0519700 PROTEIN"/>
    <property type="match status" value="1"/>
</dbReference>
<feature type="non-terminal residue" evidence="2">
    <location>
        <position position="265"/>
    </location>
</feature>
<proteinExistence type="predicted"/>
<reference evidence="2" key="1">
    <citation type="submission" date="2019-12" db="EMBL/GenBank/DDBJ databases">
        <authorList>
            <person name="Scholes J."/>
        </authorList>
    </citation>
    <scope>NUCLEOTIDE SEQUENCE</scope>
</reference>